<keyword evidence="1" id="KW-0560">Oxidoreductase</keyword>
<feature type="domain" description="FAD dependent oxidoreductase" evidence="2">
    <location>
        <begin position="5"/>
        <end position="343"/>
    </location>
</feature>
<evidence type="ECO:0000256" key="1">
    <source>
        <dbReference type="ARBA" id="ARBA00023002"/>
    </source>
</evidence>
<dbReference type="PANTHER" id="PTHR13847">
    <property type="entry name" value="SARCOSINE DEHYDROGENASE-RELATED"/>
    <property type="match status" value="1"/>
</dbReference>
<protein>
    <submittedName>
        <fullName evidence="3">D-amino acid oxidase</fullName>
    </submittedName>
</protein>
<evidence type="ECO:0000313" key="3">
    <source>
        <dbReference type="EMBL" id="KFX69590.1"/>
    </source>
</evidence>
<dbReference type="GO" id="GO:0016491">
    <property type="term" value="F:oxidoreductase activity"/>
    <property type="evidence" value="ECO:0007669"/>
    <property type="project" value="UniProtKB-KW"/>
</dbReference>
<dbReference type="InterPro" id="IPR036188">
    <property type="entry name" value="FAD/NAD-bd_sf"/>
</dbReference>
<organism evidence="3 4">
    <name type="scientific">Pseudomonas taeanensis MS-3</name>
    <dbReference type="NCBI Taxonomy" id="1395571"/>
    <lineage>
        <taxon>Bacteria</taxon>
        <taxon>Pseudomonadati</taxon>
        <taxon>Pseudomonadota</taxon>
        <taxon>Gammaproteobacteria</taxon>
        <taxon>Pseudomonadales</taxon>
        <taxon>Pseudomonadaceae</taxon>
        <taxon>Pseudomonas</taxon>
    </lineage>
</organism>
<dbReference type="GO" id="GO:0005737">
    <property type="term" value="C:cytoplasm"/>
    <property type="evidence" value="ECO:0007669"/>
    <property type="project" value="TreeGrafter"/>
</dbReference>
<dbReference type="RefSeq" id="WP_025164834.1">
    <property type="nucleotide sequence ID" value="NZ_AWSQ01000002.1"/>
</dbReference>
<evidence type="ECO:0000259" key="2">
    <source>
        <dbReference type="Pfam" id="PF01266"/>
    </source>
</evidence>
<name>A0A0A1YI75_9PSED</name>
<comment type="caution">
    <text evidence="3">The sequence shown here is derived from an EMBL/GenBank/DDBJ whole genome shotgun (WGS) entry which is preliminary data.</text>
</comment>
<proteinExistence type="predicted"/>
<dbReference type="STRING" id="1395571.TMS3_0108695"/>
<dbReference type="EMBL" id="AWSQ01000002">
    <property type="protein sequence ID" value="KFX69590.1"/>
    <property type="molecule type" value="Genomic_DNA"/>
</dbReference>
<gene>
    <name evidence="3" type="ORF">TMS3_0108695</name>
</gene>
<sequence length="373" mass="40061">MNAEIIVVGAGIVGSACAHQFARRGLDVLVLDSQRGGATAVGMGHLVAMDDNPAELALSRYSIELWRQWAPSLDPDCAYRNCGTLWLAANREELQAAEHKRETLSAQGIACQMLDASALRQAEPMLRKGLLGALKVSGDSILYAPNAAHWLLAQGGARITRRQDQVSEVDGNRVRLADGRWLTAEAVVLAGGIHASELCPELPIRAKKGHLLITDRYPGRIQHQLVELGYAASAHANTGTSVAFNAQPRPTGQIFLGSSRQFDSLDPQVEGPVLARMLRRALDYLPELGKLNAIRSWTGFRAATPDSLPLLGEHPQQPGLWLAVGHEGLGVTTAPGSAQLLAAHLFKEPAAIDPSPYLPGRFLPVPRPTEHSA</sequence>
<dbReference type="AlphaFoldDB" id="A0A0A1YI75"/>
<dbReference type="SUPFAM" id="SSF51905">
    <property type="entry name" value="FAD/NAD(P)-binding domain"/>
    <property type="match status" value="1"/>
</dbReference>
<dbReference type="Gene3D" id="3.50.50.60">
    <property type="entry name" value="FAD/NAD(P)-binding domain"/>
    <property type="match status" value="1"/>
</dbReference>
<dbReference type="Pfam" id="PF01266">
    <property type="entry name" value="DAO"/>
    <property type="match status" value="1"/>
</dbReference>
<dbReference type="PANTHER" id="PTHR13847:SF287">
    <property type="entry name" value="FAD-DEPENDENT OXIDOREDUCTASE DOMAIN-CONTAINING PROTEIN 1"/>
    <property type="match status" value="1"/>
</dbReference>
<dbReference type="Proteomes" id="UP000030063">
    <property type="component" value="Unassembled WGS sequence"/>
</dbReference>
<reference evidence="3 4" key="1">
    <citation type="journal article" date="2014" name="Genome Announc.">
        <title>Draft Genome Sequence of Petroleum Oil-Degrading Marine Bacterium Pseudomonas taeanensis Strain MS-3, Isolated from a Crude Oil-Contaminated Seashore.</title>
        <authorList>
            <person name="Lee S.Y."/>
            <person name="Kim S.H."/>
            <person name="Lee D.G."/>
            <person name="Shin S."/>
            <person name="Yun S.H."/>
            <person name="Choi C.W."/>
            <person name="Chung Y.H."/>
            <person name="Choi J.S."/>
            <person name="Kahng H.Y."/>
            <person name="Kim S.I."/>
        </authorList>
    </citation>
    <scope>NUCLEOTIDE SEQUENCE [LARGE SCALE GENOMIC DNA]</scope>
    <source>
        <strain evidence="3 4">MS-3</strain>
    </source>
</reference>
<dbReference type="Gene3D" id="3.30.9.10">
    <property type="entry name" value="D-Amino Acid Oxidase, subunit A, domain 2"/>
    <property type="match status" value="1"/>
</dbReference>
<evidence type="ECO:0000313" key="4">
    <source>
        <dbReference type="Proteomes" id="UP000030063"/>
    </source>
</evidence>
<dbReference type="SUPFAM" id="SSF54373">
    <property type="entry name" value="FAD-linked reductases, C-terminal domain"/>
    <property type="match status" value="1"/>
</dbReference>
<dbReference type="InterPro" id="IPR006076">
    <property type="entry name" value="FAD-dep_OxRdtase"/>
</dbReference>
<dbReference type="OrthoDB" id="9806257at2"/>
<accession>A0A0A1YI75</accession>
<keyword evidence="4" id="KW-1185">Reference proteome</keyword>
<dbReference type="eggNOG" id="COG0665">
    <property type="taxonomic scope" value="Bacteria"/>
</dbReference>